<protein>
    <submittedName>
        <fullName evidence="1">Uncharacterized protein</fullName>
    </submittedName>
</protein>
<accession>A0AAV2LYH8</accession>
<dbReference type="AlphaFoldDB" id="A0AAV2LYH8"/>
<sequence length="162" mass="18837">MLNSQSPMRQAHRLMPSLCPHMFEQSLRADWFGQYQSARSEAESPYPLIRSQSLTVQNPEGCVIFDKRLVGEEARLKWMSRMNKDMVGNESGFRVKEHIACNVALNVCSCTADEKRGWVPFSNLIFPRVWAHNLHTAFLETHPDPEAIQFHRAQEYSRFLKR</sequence>
<organism evidence="1 2">
    <name type="scientific">Knipowitschia caucasica</name>
    <name type="common">Caucasian dwarf goby</name>
    <name type="synonym">Pomatoschistus caucasicus</name>
    <dbReference type="NCBI Taxonomy" id="637954"/>
    <lineage>
        <taxon>Eukaryota</taxon>
        <taxon>Metazoa</taxon>
        <taxon>Chordata</taxon>
        <taxon>Craniata</taxon>
        <taxon>Vertebrata</taxon>
        <taxon>Euteleostomi</taxon>
        <taxon>Actinopterygii</taxon>
        <taxon>Neopterygii</taxon>
        <taxon>Teleostei</taxon>
        <taxon>Neoteleostei</taxon>
        <taxon>Acanthomorphata</taxon>
        <taxon>Gobiaria</taxon>
        <taxon>Gobiiformes</taxon>
        <taxon>Gobioidei</taxon>
        <taxon>Gobiidae</taxon>
        <taxon>Gobiinae</taxon>
        <taxon>Knipowitschia</taxon>
    </lineage>
</organism>
<reference evidence="1 2" key="1">
    <citation type="submission" date="2024-04" db="EMBL/GenBank/DDBJ databases">
        <authorList>
            <person name="Waldvogel A.-M."/>
            <person name="Schoenle A."/>
        </authorList>
    </citation>
    <scope>NUCLEOTIDE SEQUENCE [LARGE SCALE GENOMIC DNA]</scope>
</reference>
<proteinExistence type="predicted"/>
<gene>
    <name evidence="1" type="ORF">KC01_LOCUS33395</name>
</gene>
<evidence type="ECO:0000313" key="2">
    <source>
        <dbReference type="Proteomes" id="UP001497482"/>
    </source>
</evidence>
<keyword evidence="2" id="KW-1185">Reference proteome</keyword>
<evidence type="ECO:0000313" key="1">
    <source>
        <dbReference type="EMBL" id="CAL1606157.1"/>
    </source>
</evidence>
<dbReference type="Proteomes" id="UP001497482">
    <property type="component" value="Chromosome 5"/>
</dbReference>
<name>A0AAV2LYH8_KNICA</name>
<dbReference type="EMBL" id="OZ035827">
    <property type="protein sequence ID" value="CAL1606157.1"/>
    <property type="molecule type" value="Genomic_DNA"/>
</dbReference>